<dbReference type="RefSeq" id="WP_092434970.1">
    <property type="nucleotide sequence ID" value="NZ_FOXM01000023.1"/>
</dbReference>
<name>A0A1I5YP13_9GAMM</name>
<sequence length="130" mass="13391">MLFDAKLLMSRDQAITATAASTDSIDTGNSKDYGKGGNVPLLVQVTAAFNNLTSLTIDVQTDADSAFGSPVTLHSTVVPLASLVAGYQLPVITLAQKCERYLRVNYTVTGTAPTTGKVTAGIVAGVQGNG</sequence>
<gene>
    <name evidence="1" type="ORF">SAMN05216229_12317</name>
</gene>
<evidence type="ECO:0000313" key="2">
    <source>
        <dbReference type="Proteomes" id="UP000243084"/>
    </source>
</evidence>
<evidence type="ECO:0000313" key="1">
    <source>
        <dbReference type="EMBL" id="SFQ45974.1"/>
    </source>
</evidence>
<dbReference type="OrthoDB" id="5455995at2"/>
<proteinExistence type="predicted"/>
<accession>A0A1I5YP13</accession>
<keyword evidence="2" id="KW-1185">Reference proteome</keyword>
<organism evidence="1 2">
    <name type="scientific">Geopseudomonas sagittaria</name>
    <dbReference type="NCBI Taxonomy" id="1135990"/>
    <lineage>
        <taxon>Bacteria</taxon>
        <taxon>Pseudomonadati</taxon>
        <taxon>Pseudomonadota</taxon>
        <taxon>Gammaproteobacteria</taxon>
        <taxon>Pseudomonadales</taxon>
        <taxon>Pseudomonadaceae</taxon>
        <taxon>Geopseudomonas</taxon>
    </lineage>
</organism>
<dbReference type="Pfam" id="PF21190">
    <property type="entry name" value="Bbp16"/>
    <property type="match status" value="1"/>
</dbReference>
<reference evidence="2" key="1">
    <citation type="submission" date="2016-10" db="EMBL/GenBank/DDBJ databases">
        <authorList>
            <person name="Varghese N."/>
            <person name="Submissions S."/>
        </authorList>
    </citation>
    <scope>NUCLEOTIDE SEQUENCE [LARGE SCALE GENOMIC DNA]</scope>
    <source>
        <strain evidence="2">JCM 18195</strain>
    </source>
</reference>
<dbReference type="EMBL" id="FOXM01000023">
    <property type="protein sequence ID" value="SFQ45974.1"/>
    <property type="molecule type" value="Genomic_DNA"/>
</dbReference>
<dbReference type="InterPro" id="IPR048922">
    <property type="entry name" value="Bbp16"/>
</dbReference>
<dbReference type="AlphaFoldDB" id="A0A1I5YP13"/>
<dbReference type="Gene3D" id="2.60.120.1110">
    <property type="match status" value="1"/>
</dbReference>
<protein>
    <submittedName>
        <fullName evidence="1">Uncharacterized protein</fullName>
    </submittedName>
</protein>
<dbReference type="Proteomes" id="UP000243084">
    <property type="component" value="Unassembled WGS sequence"/>
</dbReference>